<dbReference type="InterPro" id="IPR011335">
    <property type="entry name" value="Restrct_endonuc-II-like"/>
</dbReference>
<dbReference type="PANTHER" id="PTHR34107:SF4">
    <property type="entry name" value="SLL1222 PROTEIN"/>
    <property type="match status" value="1"/>
</dbReference>
<dbReference type="KEGG" id="mgk:FSB76_19485"/>
<evidence type="ECO:0000313" key="3">
    <source>
        <dbReference type="Proteomes" id="UP000321362"/>
    </source>
</evidence>
<dbReference type="GO" id="GO:0004519">
    <property type="term" value="F:endonuclease activity"/>
    <property type="evidence" value="ECO:0007669"/>
    <property type="project" value="UniProtKB-KW"/>
</dbReference>
<protein>
    <submittedName>
        <fullName evidence="2">Uma2 family endonuclease</fullName>
    </submittedName>
</protein>
<dbReference type="AlphaFoldDB" id="A0A5B8W2R0"/>
<keyword evidence="3" id="KW-1185">Reference proteome</keyword>
<dbReference type="OrthoDB" id="9808428at2"/>
<evidence type="ECO:0000259" key="1">
    <source>
        <dbReference type="Pfam" id="PF05685"/>
    </source>
</evidence>
<dbReference type="Gene3D" id="3.90.1570.10">
    <property type="entry name" value="tt1808, chain A"/>
    <property type="match status" value="1"/>
</dbReference>
<keyword evidence="2" id="KW-0540">Nuclease</keyword>
<feature type="domain" description="Putative restriction endonuclease" evidence="1">
    <location>
        <begin position="15"/>
        <end position="186"/>
    </location>
</feature>
<keyword evidence="2" id="KW-0255">Endonuclease</keyword>
<dbReference type="RefSeq" id="WP_147056237.1">
    <property type="nucleotide sequence ID" value="NZ_CP042437.1"/>
</dbReference>
<gene>
    <name evidence="2" type="ORF">FSB76_19485</name>
</gene>
<dbReference type="Proteomes" id="UP000321362">
    <property type="component" value="Chromosome"/>
</dbReference>
<name>A0A5B8W2R0_9SPHI</name>
<dbReference type="CDD" id="cd06260">
    <property type="entry name" value="DUF820-like"/>
    <property type="match status" value="1"/>
</dbReference>
<dbReference type="EMBL" id="CP042437">
    <property type="protein sequence ID" value="QEC78013.1"/>
    <property type="molecule type" value="Genomic_DNA"/>
</dbReference>
<dbReference type="InterPro" id="IPR008538">
    <property type="entry name" value="Uma2"/>
</dbReference>
<keyword evidence="2" id="KW-0378">Hydrolase</keyword>
<proteinExistence type="predicted"/>
<dbReference type="PANTHER" id="PTHR34107">
    <property type="entry name" value="SLL0198 PROTEIN-RELATED"/>
    <property type="match status" value="1"/>
</dbReference>
<accession>A0A5B8W2R0</accession>
<dbReference type="Pfam" id="PF05685">
    <property type="entry name" value="Uma2"/>
    <property type="match status" value="1"/>
</dbReference>
<organism evidence="2 3">
    <name type="scientific">Mucilaginibacter ginsenosidivorax</name>
    <dbReference type="NCBI Taxonomy" id="862126"/>
    <lineage>
        <taxon>Bacteria</taxon>
        <taxon>Pseudomonadati</taxon>
        <taxon>Bacteroidota</taxon>
        <taxon>Sphingobacteriia</taxon>
        <taxon>Sphingobacteriales</taxon>
        <taxon>Sphingobacteriaceae</taxon>
        <taxon>Mucilaginibacter</taxon>
    </lineage>
</organism>
<evidence type="ECO:0000313" key="2">
    <source>
        <dbReference type="EMBL" id="QEC78013.1"/>
    </source>
</evidence>
<dbReference type="SUPFAM" id="SSF52980">
    <property type="entry name" value="Restriction endonuclease-like"/>
    <property type="match status" value="1"/>
</dbReference>
<sequence length="195" mass="22140">MQLSDLDVTKTYTYADYLKWAFDERIELIKGKIFKMSPAPGSIHQRLSQRISLKLGIYLIGKRCEVFTAPFDVRLSRKTSNDKEVNTVVQPDICVICDINKVDDRGCLGAPDIVVEILSPGNNKKELQNKYEVYEENGVLEYWIIHPSEKTFLRYSLVGNSYQASRLLTTGDEVTTPVLPGFVLNLDELFAVTNN</sequence>
<dbReference type="InterPro" id="IPR012296">
    <property type="entry name" value="Nuclease_put_TT1808"/>
</dbReference>
<reference evidence="2 3" key="1">
    <citation type="journal article" date="2013" name="J. Microbiol.">
        <title>Mucilaginibacter ginsenosidivorax sp. nov., with ginsenoside converting activity isolated from sediment.</title>
        <authorList>
            <person name="Kim J.K."/>
            <person name="Choi T.E."/>
            <person name="Liu Q.M."/>
            <person name="Park H.Y."/>
            <person name="Yi T.H."/>
            <person name="Yoon M.H."/>
            <person name="Kim S.C."/>
            <person name="Im W.T."/>
        </authorList>
    </citation>
    <scope>NUCLEOTIDE SEQUENCE [LARGE SCALE GENOMIC DNA]</scope>
    <source>
        <strain evidence="2 3">KHI28</strain>
    </source>
</reference>